<dbReference type="GO" id="GO:0008168">
    <property type="term" value="F:methyltransferase activity"/>
    <property type="evidence" value="ECO:0007669"/>
    <property type="project" value="UniProtKB-UniRule"/>
</dbReference>
<name>A0A9R1WXZ6_LACSA</name>
<evidence type="ECO:0000256" key="2">
    <source>
        <dbReference type="ARBA" id="ARBA00023180"/>
    </source>
</evidence>
<dbReference type="EMBL" id="NBSK02000008">
    <property type="protein sequence ID" value="KAJ0190764.1"/>
    <property type="molecule type" value="Genomic_DNA"/>
</dbReference>
<sequence>MSNMLVLFLRKTMTLSLNPWVFFFNDRSLIFFIPGKLDGDLHYTSDNGVVAPVLSLPSFVTPKPSYSSLVASFGPYLWKRNVIALSFAHHEAEVQVLVLTYGSDMAHCSRCLTPWGSNDGKYIMEIDRVLKPGTRKSNRVRVLEVEVIRWRLLNNFMMRSHQA</sequence>
<accession>A0A9R1WXZ6</accession>
<comment type="similarity">
    <text evidence="3">Belongs to the methyltransferase superfamily.</text>
</comment>
<dbReference type="InterPro" id="IPR004159">
    <property type="entry name" value="Put_SAM_MeTrfase"/>
</dbReference>
<keyword evidence="3" id="KW-0812">Transmembrane</keyword>
<dbReference type="GO" id="GO:0032259">
    <property type="term" value="P:methylation"/>
    <property type="evidence" value="ECO:0007669"/>
    <property type="project" value="UniProtKB-KW"/>
</dbReference>
<dbReference type="PANTHER" id="PTHR10108">
    <property type="entry name" value="SAM-DEPENDENT METHYLTRANSFERASE"/>
    <property type="match status" value="1"/>
</dbReference>
<protein>
    <recommendedName>
        <fullName evidence="3">Methyltransferase</fullName>
        <ecNumber evidence="3">2.1.1.-</ecNumber>
    </recommendedName>
</protein>
<keyword evidence="5" id="KW-1185">Reference proteome</keyword>
<proteinExistence type="inferred from homology"/>
<keyword evidence="3" id="KW-0808">Transferase</keyword>
<dbReference type="GO" id="GO:0016020">
    <property type="term" value="C:membrane"/>
    <property type="evidence" value="ECO:0007669"/>
    <property type="project" value="UniProtKB-SubCell"/>
</dbReference>
<comment type="caution">
    <text evidence="4">The sequence shown here is derived from an EMBL/GenBank/DDBJ whole genome shotgun (WGS) entry which is preliminary data.</text>
</comment>
<organism evidence="4 5">
    <name type="scientific">Lactuca sativa</name>
    <name type="common">Garden lettuce</name>
    <dbReference type="NCBI Taxonomy" id="4236"/>
    <lineage>
        <taxon>Eukaryota</taxon>
        <taxon>Viridiplantae</taxon>
        <taxon>Streptophyta</taxon>
        <taxon>Embryophyta</taxon>
        <taxon>Tracheophyta</taxon>
        <taxon>Spermatophyta</taxon>
        <taxon>Magnoliopsida</taxon>
        <taxon>eudicotyledons</taxon>
        <taxon>Gunneridae</taxon>
        <taxon>Pentapetalae</taxon>
        <taxon>asterids</taxon>
        <taxon>campanulids</taxon>
        <taxon>Asterales</taxon>
        <taxon>Asteraceae</taxon>
        <taxon>Cichorioideae</taxon>
        <taxon>Cichorieae</taxon>
        <taxon>Lactucinae</taxon>
        <taxon>Lactuca</taxon>
    </lineage>
</organism>
<keyword evidence="3" id="KW-0735">Signal-anchor</keyword>
<keyword evidence="2 3" id="KW-0325">Glycoprotein</keyword>
<evidence type="ECO:0000313" key="5">
    <source>
        <dbReference type="Proteomes" id="UP000235145"/>
    </source>
</evidence>
<dbReference type="PANTHER" id="PTHR10108:SF1119">
    <property type="entry name" value="METHYLTRANSFERASE PMT2-RELATED"/>
    <property type="match status" value="1"/>
</dbReference>
<gene>
    <name evidence="4" type="ORF">LSAT_V11C800426130</name>
</gene>
<comment type="subcellular location">
    <subcellularLocation>
        <location evidence="3">Membrane</location>
        <topology evidence="3">Single-pass type II membrane protein</topology>
    </subcellularLocation>
</comment>
<dbReference type="Pfam" id="PF03141">
    <property type="entry name" value="Methyltransf_29"/>
    <property type="match status" value="1"/>
</dbReference>
<evidence type="ECO:0000256" key="3">
    <source>
        <dbReference type="RuleBase" id="RU366043"/>
    </source>
</evidence>
<dbReference type="EC" id="2.1.1.-" evidence="3"/>
<dbReference type="Proteomes" id="UP000235145">
    <property type="component" value="Unassembled WGS sequence"/>
</dbReference>
<evidence type="ECO:0000256" key="1">
    <source>
        <dbReference type="ARBA" id="ARBA00022603"/>
    </source>
</evidence>
<evidence type="ECO:0000313" key="4">
    <source>
        <dbReference type="EMBL" id="KAJ0190764.1"/>
    </source>
</evidence>
<keyword evidence="1 3" id="KW-0489">Methyltransferase</keyword>
<reference evidence="4 5" key="1">
    <citation type="journal article" date="2017" name="Nat. Commun.">
        <title>Genome assembly with in vitro proximity ligation data and whole-genome triplication in lettuce.</title>
        <authorList>
            <person name="Reyes-Chin-Wo S."/>
            <person name="Wang Z."/>
            <person name="Yang X."/>
            <person name="Kozik A."/>
            <person name="Arikit S."/>
            <person name="Song C."/>
            <person name="Xia L."/>
            <person name="Froenicke L."/>
            <person name="Lavelle D.O."/>
            <person name="Truco M.J."/>
            <person name="Xia R."/>
            <person name="Zhu S."/>
            <person name="Xu C."/>
            <person name="Xu H."/>
            <person name="Xu X."/>
            <person name="Cox K."/>
            <person name="Korf I."/>
            <person name="Meyers B.C."/>
            <person name="Michelmore R.W."/>
        </authorList>
    </citation>
    <scope>NUCLEOTIDE SEQUENCE [LARGE SCALE GENOMIC DNA]</scope>
    <source>
        <strain evidence="5">cv. Salinas</strain>
        <tissue evidence="4">Seedlings</tissue>
    </source>
</reference>
<dbReference type="AlphaFoldDB" id="A0A9R1WXZ6"/>